<evidence type="ECO:0000313" key="1">
    <source>
        <dbReference type="EMBL" id="ETJ19486.1"/>
    </source>
</evidence>
<gene>
    <name evidence="1" type="ORF">Q604_UNBC18509G0001</name>
</gene>
<feature type="non-terminal residue" evidence="1">
    <location>
        <position position="1"/>
    </location>
</feature>
<comment type="caution">
    <text evidence="1">The sequence shown here is derived from an EMBL/GenBank/DDBJ whole genome shotgun (WGS) entry which is preliminary data.</text>
</comment>
<proteinExistence type="predicted"/>
<organism evidence="1">
    <name type="scientific">human gut metagenome</name>
    <dbReference type="NCBI Taxonomy" id="408170"/>
    <lineage>
        <taxon>unclassified sequences</taxon>
        <taxon>metagenomes</taxon>
        <taxon>organismal metagenomes</taxon>
    </lineage>
</organism>
<sequence>ISEIKNLNITDSIGKEITVGNVDSNKLKKNEQNIVLEYIDKEAWEKQIKPTVGDIKGSYPEKENEIMLSQSVINLLKLKNIEPGDKMG</sequence>
<protein>
    <submittedName>
        <fullName evidence="1">Uncharacterized protein</fullName>
    </submittedName>
</protein>
<accession>W1WNK0</accession>
<name>W1WNK0_9ZZZZ</name>
<reference evidence="1" key="1">
    <citation type="submission" date="2013-12" db="EMBL/GenBank/DDBJ databases">
        <title>A Varibaculum cambriense genome reconstructed from a premature infant gut community with otherwise low bacterial novelty that shifts toward anaerobic metabolism during the third week of life.</title>
        <authorList>
            <person name="Brown C.T."/>
            <person name="Sharon I."/>
            <person name="Thomas B.C."/>
            <person name="Castelle C.J."/>
            <person name="Morowitz M.J."/>
            <person name="Banfield J.F."/>
        </authorList>
    </citation>
    <scope>NUCLEOTIDE SEQUENCE</scope>
</reference>
<dbReference type="EMBL" id="AZMM01018509">
    <property type="protein sequence ID" value="ETJ19486.1"/>
    <property type="molecule type" value="Genomic_DNA"/>
</dbReference>
<dbReference type="AlphaFoldDB" id="W1WNK0"/>